<name>A0A7V3JAT3_UNCC3</name>
<proteinExistence type="predicted"/>
<protein>
    <recommendedName>
        <fullName evidence="3">Terminase small subunit</fullName>
    </recommendedName>
</protein>
<feature type="compositionally biased region" description="Basic and acidic residues" evidence="1">
    <location>
        <begin position="121"/>
        <end position="146"/>
    </location>
</feature>
<dbReference type="EMBL" id="DTGG01000127">
    <property type="protein sequence ID" value="HFZ09308.1"/>
    <property type="molecule type" value="Genomic_DNA"/>
</dbReference>
<comment type="caution">
    <text evidence="2">The sequence shown here is derived from an EMBL/GenBank/DDBJ whole genome shotgun (WGS) entry which is preliminary data.</text>
</comment>
<reference evidence="2" key="1">
    <citation type="journal article" date="2020" name="mSystems">
        <title>Genome- and Community-Level Interaction Insights into Carbon Utilization and Element Cycling Functions of Hydrothermarchaeota in Hydrothermal Sediment.</title>
        <authorList>
            <person name="Zhou Z."/>
            <person name="Liu Y."/>
            <person name="Xu W."/>
            <person name="Pan J."/>
            <person name="Luo Z.H."/>
            <person name="Li M."/>
        </authorList>
    </citation>
    <scope>NUCLEOTIDE SEQUENCE [LARGE SCALE GENOMIC DNA]</scope>
    <source>
        <strain evidence="2">SpSt-757</strain>
    </source>
</reference>
<evidence type="ECO:0000313" key="2">
    <source>
        <dbReference type="EMBL" id="HFZ09308.1"/>
    </source>
</evidence>
<sequence length="146" mass="17089">MDFSKIPQSLLDLLTLNEKLWLKYYLETRNKTEAAVRAFEIEDRTKASRIGEMMSRRKRVKRVLNYHLIENENMAEMKLKEALIEEIFEKGASNAPERQVRIKAIELLMKMKGILPTGKIKSKDKEESWKDSVEIRMDDASSDHST</sequence>
<organism evidence="2">
    <name type="scientific">candidate division CPR3 bacterium</name>
    <dbReference type="NCBI Taxonomy" id="2268181"/>
    <lineage>
        <taxon>Bacteria</taxon>
        <taxon>Bacteria division CPR3</taxon>
    </lineage>
</organism>
<evidence type="ECO:0000256" key="1">
    <source>
        <dbReference type="SAM" id="MobiDB-lite"/>
    </source>
</evidence>
<feature type="region of interest" description="Disordered" evidence="1">
    <location>
        <begin position="119"/>
        <end position="146"/>
    </location>
</feature>
<gene>
    <name evidence="2" type="ORF">ENV41_04165</name>
</gene>
<evidence type="ECO:0008006" key="3">
    <source>
        <dbReference type="Google" id="ProtNLM"/>
    </source>
</evidence>
<accession>A0A7V3JAT3</accession>
<dbReference type="AlphaFoldDB" id="A0A7V3JAT3"/>